<dbReference type="SUPFAM" id="SSF50978">
    <property type="entry name" value="WD40 repeat-like"/>
    <property type="match status" value="1"/>
</dbReference>
<protein>
    <recommendedName>
        <fullName evidence="3">WD repeat-containing protein 74</fullName>
    </recommendedName>
</protein>
<dbReference type="AlphaFoldDB" id="A0A2C9JY43"/>
<evidence type="ECO:0000313" key="2">
    <source>
        <dbReference type="Proteomes" id="UP000076420"/>
    </source>
</evidence>
<dbReference type="Proteomes" id="UP000076420">
    <property type="component" value="Unassembled WGS sequence"/>
</dbReference>
<dbReference type="InterPro" id="IPR037379">
    <property type="entry name" value="WDR74/Nsa1"/>
</dbReference>
<dbReference type="InterPro" id="IPR015943">
    <property type="entry name" value="WD40/YVTN_repeat-like_dom_sf"/>
</dbReference>
<reference evidence="1" key="1">
    <citation type="submission" date="2020-05" db="UniProtKB">
        <authorList>
            <consortium name="EnsemblMetazoa"/>
        </authorList>
    </citation>
    <scope>IDENTIFICATION</scope>
    <source>
        <strain evidence="1">BB02</strain>
    </source>
</reference>
<dbReference type="PANTHER" id="PTHR16038">
    <property type="entry name" value="NOP SEVEN ASSOCIATED PROTEIN 1"/>
    <property type="match status" value="1"/>
</dbReference>
<dbReference type="PANTHER" id="PTHR16038:SF4">
    <property type="entry name" value="WD REPEAT-CONTAINING PROTEIN 74"/>
    <property type="match status" value="1"/>
</dbReference>
<dbReference type="EnsemblMetazoa" id="BGLB009876-RB">
    <property type="protein sequence ID" value="BGLB009876-PB"/>
    <property type="gene ID" value="BGLB009876"/>
</dbReference>
<dbReference type="InterPro" id="IPR001680">
    <property type="entry name" value="WD40_rpt"/>
</dbReference>
<gene>
    <name evidence="1" type="primary">106072614</name>
</gene>
<dbReference type="GO" id="GO:0030687">
    <property type="term" value="C:preribosome, large subunit precursor"/>
    <property type="evidence" value="ECO:0007669"/>
    <property type="project" value="TreeGrafter"/>
</dbReference>
<dbReference type="GO" id="GO:0005730">
    <property type="term" value="C:nucleolus"/>
    <property type="evidence" value="ECO:0007669"/>
    <property type="project" value="InterPro"/>
</dbReference>
<dbReference type="OrthoDB" id="18388at2759"/>
<dbReference type="STRING" id="6526.A0A2C9JY43"/>
<dbReference type="InterPro" id="IPR036322">
    <property type="entry name" value="WD40_repeat_dom_sf"/>
</dbReference>
<sequence>MATTMPCIGEVELISKSFTMNQHLFNIFTGTSTGLLKGSSMCDKNFANLNSMDSCSSKGKEITCMCWWDSKERNLLTGLRNGQVLNYWLEVGVITNIPKSVPAEKSILRSIKAVDKKILISAFNTGKLNCEHFNFDSTSSTSCVKQLNAEIEINSGQDLFCMDHNLSFQNQVATGGKENPLKVWDINSPTNPIFTAKNVPNDWLNLRVPVWVMKTQFLHNSDKLVTGTGFSQIRLYDPAAQRRPVIDIQIKDSKYPITALALRPSSDFQLIVGTTIGNLSLYDLRKKDLVQNYKGFAGGITDVKFHAIHPYFAACGVDRYVRCYEVDAHKKEMHSLFLKSELNCLLLSSSWSLDDQGHSIEKYIQSDLLSDTNLVEDKKETLNKDNNDESVWDQMEVIKTKKRRKQLTLPSKSKVKKIRNELVK</sequence>
<dbReference type="VEuPathDB" id="VectorBase:BGLAX_045369"/>
<dbReference type="VEuPathDB" id="VectorBase:BGLB009876"/>
<proteinExistence type="predicted"/>
<dbReference type="SMART" id="SM00320">
    <property type="entry name" value="WD40"/>
    <property type="match status" value="4"/>
</dbReference>
<dbReference type="Pfam" id="PF00400">
    <property type="entry name" value="WD40"/>
    <property type="match status" value="1"/>
</dbReference>
<dbReference type="GO" id="GO:0042273">
    <property type="term" value="P:ribosomal large subunit biogenesis"/>
    <property type="evidence" value="ECO:0007669"/>
    <property type="project" value="InterPro"/>
</dbReference>
<dbReference type="RefSeq" id="XP_013088475.2">
    <property type="nucleotide sequence ID" value="XM_013233021.2"/>
</dbReference>
<evidence type="ECO:0008006" key="3">
    <source>
        <dbReference type="Google" id="ProtNLM"/>
    </source>
</evidence>
<accession>A0A2C9JY43</accession>
<organism evidence="1 2">
    <name type="scientific">Biomphalaria glabrata</name>
    <name type="common">Bloodfluke planorb</name>
    <name type="synonym">Freshwater snail</name>
    <dbReference type="NCBI Taxonomy" id="6526"/>
    <lineage>
        <taxon>Eukaryota</taxon>
        <taxon>Metazoa</taxon>
        <taxon>Spiralia</taxon>
        <taxon>Lophotrochozoa</taxon>
        <taxon>Mollusca</taxon>
        <taxon>Gastropoda</taxon>
        <taxon>Heterobranchia</taxon>
        <taxon>Euthyneura</taxon>
        <taxon>Panpulmonata</taxon>
        <taxon>Hygrophila</taxon>
        <taxon>Lymnaeoidea</taxon>
        <taxon>Planorbidae</taxon>
        <taxon>Biomphalaria</taxon>
    </lineage>
</organism>
<dbReference type="Gene3D" id="2.130.10.10">
    <property type="entry name" value="YVTN repeat-like/Quinoprotein amine dehydrogenase"/>
    <property type="match status" value="2"/>
</dbReference>
<name>A0A2C9JY43_BIOGL</name>
<dbReference type="KEGG" id="bgt:106072614"/>
<evidence type="ECO:0000313" key="1">
    <source>
        <dbReference type="EnsemblMetazoa" id="BGLB009876-PB"/>
    </source>
</evidence>